<dbReference type="OrthoDB" id="9804442at2"/>
<comment type="cofactor">
    <cofactor evidence="1">
        <name>Mg(2+)</name>
        <dbReference type="ChEBI" id="CHEBI:18420"/>
    </cofactor>
</comment>
<accession>A0A3S4V160</accession>
<dbReference type="AlphaFoldDB" id="A0A3S4V160"/>
<keyword evidence="2 5" id="KW-0378">Hydrolase</keyword>
<evidence type="ECO:0000256" key="4">
    <source>
        <dbReference type="SAM" id="MobiDB-lite"/>
    </source>
</evidence>
<reference evidence="5 6" key="1">
    <citation type="submission" date="2018-12" db="EMBL/GenBank/DDBJ databases">
        <authorList>
            <consortium name="Pathogen Informatics"/>
        </authorList>
    </citation>
    <scope>NUCLEOTIDE SEQUENCE [LARGE SCALE GENOMIC DNA]</scope>
    <source>
        <strain evidence="5 6">NCTC10951</strain>
    </source>
</reference>
<dbReference type="EMBL" id="LR134477">
    <property type="protein sequence ID" value="VEI14795.1"/>
    <property type="molecule type" value="Genomic_DNA"/>
</dbReference>
<proteinExistence type="predicted"/>
<dbReference type="GO" id="GO:0016787">
    <property type="term" value="F:hydrolase activity"/>
    <property type="evidence" value="ECO:0007669"/>
    <property type="project" value="UniProtKB-KW"/>
</dbReference>
<dbReference type="SUPFAM" id="SSF55811">
    <property type="entry name" value="Nudix"/>
    <property type="match status" value="1"/>
</dbReference>
<dbReference type="KEGG" id="avc:NCTC10951_00671"/>
<gene>
    <name evidence="5" type="ORF">NCTC10951_00671</name>
</gene>
<evidence type="ECO:0000256" key="1">
    <source>
        <dbReference type="ARBA" id="ARBA00001946"/>
    </source>
</evidence>
<dbReference type="PROSITE" id="PS00893">
    <property type="entry name" value="NUDIX_BOX"/>
    <property type="match status" value="1"/>
</dbReference>
<keyword evidence="3" id="KW-0460">Magnesium</keyword>
<dbReference type="PANTHER" id="PTHR43046:SF12">
    <property type="entry name" value="GDP-MANNOSE MANNOSYL HYDROLASE"/>
    <property type="match status" value="1"/>
</dbReference>
<dbReference type="PROSITE" id="PS51462">
    <property type="entry name" value="NUDIX"/>
    <property type="match status" value="1"/>
</dbReference>
<organism evidence="5 6">
    <name type="scientific">Actinomyces viscosus</name>
    <dbReference type="NCBI Taxonomy" id="1656"/>
    <lineage>
        <taxon>Bacteria</taxon>
        <taxon>Bacillati</taxon>
        <taxon>Actinomycetota</taxon>
        <taxon>Actinomycetes</taxon>
        <taxon>Actinomycetales</taxon>
        <taxon>Actinomycetaceae</taxon>
        <taxon>Actinomyces</taxon>
    </lineage>
</organism>
<dbReference type="InterPro" id="IPR020084">
    <property type="entry name" value="NUDIX_hydrolase_CS"/>
</dbReference>
<dbReference type="Pfam" id="PF00293">
    <property type="entry name" value="NUDIX"/>
    <property type="match status" value="1"/>
</dbReference>
<feature type="region of interest" description="Disordered" evidence="4">
    <location>
        <begin position="1"/>
        <end position="39"/>
    </location>
</feature>
<protein>
    <submittedName>
        <fullName evidence="5">RNA pyrophosphohydrolase</fullName>
    </submittedName>
</protein>
<evidence type="ECO:0000256" key="2">
    <source>
        <dbReference type="ARBA" id="ARBA00022801"/>
    </source>
</evidence>
<evidence type="ECO:0000313" key="5">
    <source>
        <dbReference type="EMBL" id="VEI14795.1"/>
    </source>
</evidence>
<evidence type="ECO:0000256" key="3">
    <source>
        <dbReference type="ARBA" id="ARBA00022842"/>
    </source>
</evidence>
<name>A0A3S4V160_ACTVI</name>
<dbReference type="PANTHER" id="PTHR43046">
    <property type="entry name" value="GDP-MANNOSE MANNOSYL HYDROLASE"/>
    <property type="match status" value="1"/>
</dbReference>
<evidence type="ECO:0000313" key="6">
    <source>
        <dbReference type="Proteomes" id="UP000268658"/>
    </source>
</evidence>
<dbReference type="Gene3D" id="3.90.79.10">
    <property type="entry name" value="Nucleoside Triphosphate Pyrophosphohydrolase"/>
    <property type="match status" value="1"/>
</dbReference>
<feature type="compositionally biased region" description="Basic and acidic residues" evidence="4">
    <location>
        <begin position="7"/>
        <end position="24"/>
    </location>
</feature>
<dbReference type="InterPro" id="IPR015797">
    <property type="entry name" value="NUDIX_hydrolase-like_dom_sf"/>
</dbReference>
<dbReference type="Proteomes" id="UP000268658">
    <property type="component" value="Chromosome"/>
</dbReference>
<dbReference type="InterPro" id="IPR000086">
    <property type="entry name" value="NUDIX_hydrolase_dom"/>
</dbReference>
<dbReference type="CDD" id="cd04685">
    <property type="entry name" value="NUDIX_Hydrolase"/>
    <property type="match status" value="1"/>
</dbReference>
<sequence>MTGSPGDVDRTAGHCTDHPTEHPDGSSSPFAPGRLTADGRHPVLVPENWGEHLNPSEWALGGDGLPFRAAARVLVVTRDGDILLLVGHDAADPGHSWVFTPGGGLRPGEEPRAGAVRELAEESGIDVAPTDLEGPVAHREAVFRFASVTCRQDETFFLLRLPTRHAVGKEGWTALERDVVDSIAWWSPEELRAAQERGQEIYPVRLPALVDELASGWSGEPLDLTDPVDAEILAALTAASAPHDHHDHQGPR</sequence>